<dbReference type="AlphaFoldDB" id="A0A5N7ARD3"/>
<evidence type="ECO:0000313" key="1">
    <source>
        <dbReference type="EMBL" id="KAE8372293.1"/>
    </source>
</evidence>
<sequence>MTDGKNKKKKRWARHEAEPKSIELHSWCRVILDCPDRLSPVLALVDDEERRKDILITCANIRHSAVHRRPQEAHSFLRSLKAAIGLANMHQDTAVVQYIQNLQTNVQAIIDDTLSRKHAIQDKLRIQLEQKAIEDARKETDAYSKMAGAKHTDYINSISHKTASAARVISDSDNFSEPDID</sequence>
<dbReference type="OrthoDB" id="5324651at2759"/>
<gene>
    <name evidence="1" type="ORF">BDV26DRAFT_302080</name>
</gene>
<keyword evidence="2" id="KW-1185">Reference proteome</keyword>
<accession>A0A5N7ARD3</accession>
<organism evidence="1 2">
    <name type="scientific">Aspergillus bertholletiae</name>
    <dbReference type="NCBI Taxonomy" id="1226010"/>
    <lineage>
        <taxon>Eukaryota</taxon>
        <taxon>Fungi</taxon>
        <taxon>Dikarya</taxon>
        <taxon>Ascomycota</taxon>
        <taxon>Pezizomycotina</taxon>
        <taxon>Eurotiomycetes</taxon>
        <taxon>Eurotiomycetidae</taxon>
        <taxon>Eurotiales</taxon>
        <taxon>Aspergillaceae</taxon>
        <taxon>Aspergillus</taxon>
        <taxon>Aspergillus subgen. Circumdati</taxon>
    </lineage>
</organism>
<evidence type="ECO:0000313" key="2">
    <source>
        <dbReference type="Proteomes" id="UP000326198"/>
    </source>
</evidence>
<proteinExistence type="predicted"/>
<dbReference type="Proteomes" id="UP000326198">
    <property type="component" value="Unassembled WGS sequence"/>
</dbReference>
<dbReference type="EMBL" id="ML736366">
    <property type="protein sequence ID" value="KAE8372293.1"/>
    <property type="molecule type" value="Genomic_DNA"/>
</dbReference>
<name>A0A5N7ARD3_9EURO</name>
<reference evidence="1 2" key="1">
    <citation type="submission" date="2019-04" db="EMBL/GenBank/DDBJ databases">
        <title>Friends and foes A comparative genomics studyof 23 Aspergillus species from section Flavi.</title>
        <authorList>
            <consortium name="DOE Joint Genome Institute"/>
            <person name="Kjaerbolling I."/>
            <person name="Vesth T."/>
            <person name="Frisvad J.C."/>
            <person name="Nybo J.L."/>
            <person name="Theobald S."/>
            <person name="Kildgaard S."/>
            <person name="Isbrandt T."/>
            <person name="Kuo A."/>
            <person name="Sato A."/>
            <person name="Lyhne E.K."/>
            <person name="Kogle M.E."/>
            <person name="Wiebenga A."/>
            <person name="Kun R.S."/>
            <person name="Lubbers R.J."/>
            <person name="Makela M.R."/>
            <person name="Barry K."/>
            <person name="Chovatia M."/>
            <person name="Clum A."/>
            <person name="Daum C."/>
            <person name="Haridas S."/>
            <person name="He G."/>
            <person name="LaButti K."/>
            <person name="Lipzen A."/>
            <person name="Mondo S."/>
            <person name="Riley R."/>
            <person name="Salamov A."/>
            <person name="Simmons B.A."/>
            <person name="Magnuson J.K."/>
            <person name="Henrissat B."/>
            <person name="Mortensen U.H."/>
            <person name="Larsen T.O."/>
            <person name="Devries R.P."/>
            <person name="Grigoriev I.V."/>
            <person name="Machida M."/>
            <person name="Baker S.E."/>
            <person name="Andersen M.R."/>
        </authorList>
    </citation>
    <scope>NUCLEOTIDE SEQUENCE [LARGE SCALE GENOMIC DNA]</scope>
    <source>
        <strain evidence="1 2">IBT 29228</strain>
    </source>
</reference>
<protein>
    <submittedName>
        <fullName evidence="1">Uncharacterized protein</fullName>
    </submittedName>
</protein>